<comment type="caution">
    <text evidence="1">The sequence shown here is derived from an EMBL/GenBank/DDBJ whole genome shotgun (WGS) entry which is preliminary data.</text>
</comment>
<evidence type="ECO:0000313" key="1">
    <source>
        <dbReference type="EMBL" id="PDH35670.1"/>
    </source>
</evidence>
<dbReference type="EMBL" id="NTKD01000085">
    <property type="protein sequence ID" value="PDH35670.1"/>
    <property type="molecule type" value="Genomic_DNA"/>
</dbReference>
<reference evidence="1 2" key="1">
    <citation type="submission" date="2017-08" db="EMBL/GenBank/DDBJ databases">
        <title>Fine stratification of microbial communities through a metagenomic profile of the photic zone.</title>
        <authorList>
            <person name="Haro-Moreno J.M."/>
            <person name="Lopez-Perez M."/>
            <person name="De La Torre J."/>
            <person name="Picazo A."/>
            <person name="Camacho A."/>
            <person name="Rodriguez-Valera F."/>
        </authorList>
    </citation>
    <scope>NUCLEOTIDE SEQUENCE [LARGE SCALE GENOMIC DNA]</scope>
    <source>
        <strain evidence="1">MED-G24</strain>
    </source>
</reference>
<proteinExistence type="predicted"/>
<protein>
    <submittedName>
        <fullName evidence="1">Uncharacterized protein</fullName>
    </submittedName>
</protein>
<gene>
    <name evidence="1" type="ORF">CNE99_10805</name>
</gene>
<evidence type="ECO:0000313" key="2">
    <source>
        <dbReference type="Proteomes" id="UP000219327"/>
    </source>
</evidence>
<accession>A0A2A5WGQ0</accession>
<dbReference type="AlphaFoldDB" id="A0A2A5WGQ0"/>
<organism evidence="1 2">
    <name type="scientific">OM182 bacterium MED-G24</name>
    <dbReference type="NCBI Taxonomy" id="1986255"/>
    <lineage>
        <taxon>Bacteria</taxon>
        <taxon>Pseudomonadati</taxon>
        <taxon>Pseudomonadota</taxon>
        <taxon>Gammaproteobacteria</taxon>
        <taxon>OMG group</taxon>
        <taxon>OM182 clade</taxon>
    </lineage>
</organism>
<sequence>MATISSDPAATPTSIKTEVATKEKLAVQRIAESDKSAEMQDVRRSKEVRIAEDVEVLLSGAQDRALDNLTYEKIKADIQSRGE</sequence>
<dbReference type="Proteomes" id="UP000219327">
    <property type="component" value="Unassembled WGS sequence"/>
</dbReference>
<name>A0A2A5WGQ0_9GAMM</name>